<sequence>MAHKRAIRIAGNMTVRAGTKIGGQMDASEPALPYIAKYRIRVAINEGASDTRKLHELVTNMSRAKGLEPSVAWISGGEVLLQLLAAQKRGEDVFETFALGRC</sequence>
<dbReference type="Pfam" id="PF07287">
    <property type="entry name" value="AtuA"/>
    <property type="match status" value="1"/>
</dbReference>
<evidence type="ECO:0000313" key="2">
    <source>
        <dbReference type="EMBL" id="KAF1948769.1"/>
    </source>
</evidence>
<dbReference type="PANTHER" id="PTHR47585:SF2">
    <property type="entry name" value="DUF1446 DOMAIN PROTEIN (AFU_ORTHOLOGUE AFUA_6G11420)"/>
    <property type="match status" value="1"/>
</dbReference>
<dbReference type="InterPro" id="IPR010839">
    <property type="entry name" value="AtuA_N"/>
</dbReference>
<dbReference type="PANTHER" id="PTHR47585">
    <property type="match status" value="1"/>
</dbReference>
<keyword evidence="3" id="KW-1185">Reference proteome</keyword>
<dbReference type="Proteomes" id="UP000800035">
    <property type="component" value="Unassembled WGS sequence"/>
</dbReference>
<gene>
    <name evidence="2" type="ORF">CC80DRAFT_583487</name>
</gene>
<protein>
    <recommendedName>
        <fullName evidence="1">Acyclic terpene utilisation N-terminal domain-containing protein</fullName>
    </recommendedName>
</protein>
<feature type="domain" description="Acyclic terpene utilisation N-terminal" evidence="1">
    <location>
        <begin position="27"/>
        <end position="91"/>
    </location>
</feature>
<organism evidence="2 3">
    <name type="scientific">Byssothecium circinans</name>
    <dbReference type="NCBI Taxonomy" id="147558"/>
    <lineage>
        <taxon>Eukaryota</taxon>
        <taxon>Fungi</taxon>
        <taxon>Dikarya</taxon>
        <taxon>Ascomycota</taxon>
        <taxon>Pezizomycotina</taxon>
        <taxon>Dothideomycetes</taxon>
        <taxon>Pleosporomycetidae</taxon>
        <taxon>Pleosporales</taxon>
        <taxon>Massarineae</taxon>
        <taxon>Massarinaceae</taxon>
        <taxon>Byssothecium</taxon>
    </lineage>
</organism>
<evidence type="ECO:0000313" key="3">
    <source>
        <dbReference type="Proteomes" id="UP000800035"/>
    </source>
</evidence>
<dbReference type="AlphaFoldDB" id="A0A6A5TAM7"/>
<proteinExistence type="predicted"/>
<evidence type="ECO:0000259" key="1">
    <source>
        <dbReference type="Pfam" id="PF07287"/>
    </source>
</evidence>
<dbReference type="EMBL" id="ML977049">
    <property type="protein sequence ID" value="KAF1948769.1"/>
    <property type="molecule type" value="Genomic_DNA"/>
</dbReference>
<name>A0A6A5TAM7_9PLEO</name>
<accession>A0A6A5TAM7</accession>
<reference evidence="2" key="1">
    <citation type="journal article" date="2020" name="Stud. Mycol.">
        <title>101 Dothideomycetes genomes: a test case for predicting lifestyles and emergence of pathogens.</title>
        <authorList>
            <person name="Haridas S."/>
            <person name="Albert R."/>
            <person name="Binder M."/>
            <person name="Bloem J."/>
            <person name="Labutti K."/>
            <person name="Salamov A."/>
            <person name="Andreopoulos B."/>
            <person name="Baker S."/>
            <person name="Barry K."/>
            <person name="Bills G."/>
            <person name="Bluhm B."/>
            <person name="Cannon C."/>
            <person name="Castanera R."/>
            <person name="Culley D."/>
            <person name="Daum C."/>
            <person name="Ezra D."/>
            <person name="Gonzalez J."/>
            <person name="Henrissat B."/>
            <person name="Kuo A."/>
            <person name="Liang C."/>
            <person name="Lipzen A."/>
            <person name="Lutzoni F."/>
            <person name="Magnuson J."/>
            <person name="Mondo S."/>
            <person name="Nolan M."/>
            <person name="Ohm R."/>
            <person name="Pangilinan J."/>
            <person name="Park H.-J."/>
            <person name="Ramirez L."/>
            <person name="Alfaro M."/>
            <person name="Sun H."/>
            <person name="Tritt A."/>
            <person name="Yoshinaga Y."/>
            <person name="Zwiers L.-H."/>
            <person name="Turgeon B."/>
            <person name="Goodwin S."/>
            <person name="Spatafora J."/>
            <person name="Crous P."/>
            <person name="Grigoriev I."/>
        </authorList>
    </citation>
    <scope>NUCLEOTIDE SEQUENCE</scope>
    <source>
        <strain evidence="2">CBS 675.92</strain>
    </source>
</reference>
<dbReference type="OrthoDB" id="10265871at2759"/>